<geneLocation type="plasmid" evidence="2">
    <name>pVPE61b</name>
</geneLocation>
<keyword evidence="2" id="KW-0614">Plasmid</keyword>
<evidence type="ECO:0000313" key="1">
    <source>
        <dbReference type="EMBL" id="BAX56701.1"/>
    </source>
</evidence>
<organism evidence="2">
    <name type="scientific">Vibrio parahaemolyticus</name>
    <dbReference type="NCBI Taxonomy" id="670"/>
    <lineage>
        <taxon>Bacteria</taxon>
        <taxon>Pseudomonadati</taxon>
        <taxon>Pseudomonadota</taxon>
        <taxon>Gammaproteobacteria</taxon>
        <taxon>Vibrionales</taxon>
        <taxon>Vibrionaceae</taxon>
        <taxon>Vibrio</taxon>
    </lineage>
</organism>
<evidence type="ECO:0000313" key="2">
    <source>
        <dbReference type="EMBL" id="BAX56956.1"/>
    </source>
</evidence>
<protein>
    <submittedName>
        <fullName evidence="2">Uncharacterized protein</fullName>
    </submittedName>
</protein>
<name>A0A1Y1BCQ6_VIBPH</name>
<dbReference type="EMBL" id="AP014859">
    <property type="protein sequence ID" value="BAX56701.1"/>
    <property type="molecule type" value="Genomic_DNA"/>
</dbReference>
<accession>A0A1Y1BCQ6</accession>
<dbReference type="EMBL" id="AP014861">
    <property type="protein sequence ID" value="BAX56956.1"/>
    <property type="molecule type" value="Genomic_DNA"/>
</dbReference>
<reference evidence="2" key="1">
    <citation type="journal article" date="2017" name="Infect. Genet. Evol.">
        <title>Plasmid dynamics in Vibrio parahaemolyticus strains related to shrimp Acute Hepatopancreatic Necrosis Syndrome (AHPNS).</title>
        <authorList>
            <person name="Theethakaew C."/>
            <person name="Nakamura S."/>
            <person name="Motooka D."/>
            <person name="Matsuda S."/>
            <person name="Kodama T."/>
            <person name="Chonsin K."/>
            <person name="Suthienkul O."/>
            <person name="Iida T."/>
        </authorList>
    </citation>
    <scope>NUCLEOTIDE SEQUENCE</scope>
    <source>
        <strain evidence="2">VPE61</strain>
        <plasmid evidence="1">pVP2HP</plasmid>
        <plasmid evidence="2">pVPE61b</plasmid>
    </source>
</reference>
<dbReference type="AlphaFoldDB" id="A0A1Y1BCQ6"/>
<sequence length="48" mass="4599">MGVTDCGLGIFFTTGATVSGKAFGEGVEATVLGAVCLAGTEMDGGVSN</sequence>
<proteinExistence type="predicted"/>
<geneLocation type="plasmid" evidence="1">
    <name>pVP2HP</name>
</geneLocation>